<sequence>MPQHLDVALAEVRALLLDPGLTRAVAAGRRRGEPPTVVRAELRPVALKSGSRLQIVTDDGARPYTRNVEPGPEADAAVDALLAEPFGNWHVETATATLQLRVTKRGEAQVHRAAAQRGTDPTGSHDRAKEHLLDPGDPLFAAIGGSAAKRRQVDAFLRALAATLPDDLTGPLRVVDLGCGNAYLTFAAYRYLAGRGLDVELVGVDVREDQRQRNTALAGELGCADQVRFVAGTILDAAVEPAPDLVLALHACDTATDEALARAVGWRARWVLAAPCCHHDLAAQLRAHPAPGPYDPLVRQGILRERFADVLTDALRAALLRLHGYRVEVVEFVDSQHTPRNLLLRARYTGAEPTAQQRDEYRALIGEWQLTPRLQTLLDRQARSG</sequence>
<gene>
    <name evidence="2" type="ORF">ACFP2T_26550</name>
</gene>
<accession>A0ABW1KDW1</accession>
<dbReference type="PANTHER" id="PTHR13369:SF3">
    <property type="entry name" value="METHYLTRANSFERASE DOMAIN-CONTAINING PROTEIN"/>
    <property type="match status" value="1"/>
</dbReference>
<dbReference type="GO" id="GO:0032259">
    <property type="term" value="P:methylation"/>
    <property type="evidence" value="ECO:0007669"/>
    <property type="project" value="UniProtKB-KW"/>
</dbReference>
<dbReference type="Pfam" id="PF13679">
    <property type="entry name" value="Methyltransf_32"/>
    <property type="match status" value="1"/>
</dbReference>
<keyword evidence="2" id="KW-0489">Methyltransferase</keyword>
<dbReference type="CDD" id="cd02440">
    <property type="entry name" value="AdoMet_MTases"/>
    <property type="match status" value="1"/>
</dbReference>
<dbReference type="EMBL" id="JBHSPR010000020">
    <property type="protein sequence ID" value="MFC6019755.1"/>
    <property type="molecule type" value="Genomic_DNA"/>
</dbReference>
<dbReference type="GO" id="GO:0008168">
    <property type="term" value="F:methyltransferase activity"/>
    <property type="evidence" value="ECO:0007669"/>
    <property type="project" value="UniProtKB-KW"/>
</dbReference>
<keyword evidence="3" id="KW-1185">Reference proteome</keyword>
<evidence type="ECO:0000313" key="3">
    <source>
        <dbReference type="Proteomes" id="UP001596203"/>
    </source>
</evidence>
<organism evidence="2 3">
    <name type="scientific">Plantactinospora solaniradicis</name>
    <dbReference type="NCBI Taxonomy" id="1723736"/>
    <lineage>
        <taxon>Bacteria</taxon>
        <taxon>Bacillati</taxon>
        <taxon>Actinomycetota</taxon>
        <taxon>Actinomycetes</taxon>
        <taxon>Micromonosporales</taxon>
        <taxon>Micromonosporaceae</taxon>
        <taxon>Plantactinospora</taxon>
    </lineage>
</organism>
<protein>
    <submittedName>
        <fullName evidence="2">Class I SAM-dependent methyltransferase</fullName>
    </submittedName>
</protein>
<reference evidence="3" key="1">
    <citation type="journal article" date="2019" name="Int. J. Syst. Evol. Microbiol.">
        <title>The Global Catalogue of Microorganisms (GCM) 10K type strain sequencing project: providing services to taxonomists for standard genome sequencing and annotation.</title>
        <authorList>
            <consortium name="The Broad Institute Genomics Platform"/>
            <consortium name="The Broad Institute Genome Sequencing Center for Infectious Disease"/>
            <person name="Wu L."/>
            <person name="Ma J."/>
        </authorList>
    </citation>
    <scope>NUCLEOTIDE SEQUENCE [LARGE SCALE GENOMIC DNA]</scope>
    <source>
        <strain evidence="3">ZS-35-S2</strain>
    </source>
</reference>
<comment type="caution">
    <text evidence="2">The sequence shown here is derived from an EMBL/GenBank/DDBJ whole genome shotgun (WGS) entry which is preliminary data.</text>
</comment>
<feature type="domain" description="Methyltransferase" evidence="1">
    <location>
        <begin position="149"/>
        <end position="284"/>
    </location>
</feature>
<dbReference type="SUPFAM" id="SSF53335">
    <property type="entry name" value="S-adenosyl-L-methionine-dependent methyltransferases"/>
    <property type="match status" value="1"/>
</dbReference>
<dbReference type="InterPro" id="IPR025714">
    <property type="entry name" value="Methyltranfer_dom"/>
</dbReference>
<dbReference type="PANTHER" id="PTHR13369">
    <property type="match status" value="1"/>
</dbReference>
<dbReference type="Proteomes" id="UP001596203">
    <property type="component" value="Unassembled WGS sequence"/>
</dbReference>
<dbReference type="Gene3D" id="3.40.50.150">
    <property type="entry name" value="Vaccinia Virus protein VP39"/>
    <property type="match status" value="1"/>
</dbReference>
<name>A0ABW1KDW1_9ACTN</name>
<dbReference type="InterPro" id="IPR029063">
    <property type="entry name" value="SAM-dependent_MTases_sf"/>
</dbReference>
<keyword evidence="2" id="KW-0808">Transferase</keyword>
<evidence type="ECO:0000259" key="1">
    <source>
        <dbReference type="Pfam" id="PF13679"/>
    </source>
</evidence>
<proteinExistence type="predicted"/>
<evidence type="ECO:0000313" key="2">
    <source>
        <dbReference type="EMBL" id="MFC6019755.1"/>
    </source>
</evidence>
<dbReference type="RefSeq" id="WP_377426001.1">
    <property type="nucleotide sequence ID" value="NZ_JBHSPR010000020.1"/>
</dbReference>